<evidence type="ECO:0000313" key="1">
    <source>
        <dbReference type="EMBL" id="SPP72857.1"/>
    </source>
</evidence>
<sequence length="115" mass="13567">MPFKLLPQYGPASLVALFVDWRENLKKEIRANVLAARMGKYRMIHHKYHRIPIECCPRCKSTAVRLEIRTSRSQWKKLKKNLVELCFCRPYIPAGMYKQGHICRSCGWMDVIKIC</sequence>
<accession>A0A3B0IYJ2</accession>
<dbReference type="AlphaFoldDB" id="A0A3B0IYJ2"/>
<dbReference type="OrthoDB" id="7804561at2759"/>
<name>A0A3B0IYJ2_DROGU</name>
<protein>
    <submittedName>
        <fullName evidence="1">Uncharacterized protein</fullName>
    </submittedName>
</protein>
<reference evidence="2" key="1">
    <citation type="submission" date="2018-01" db="EMBL/GenBank/DDBJ databases">
        <authorList>
            <person name="Alioto T."/>
            <person name="Alioto T."/>
        </authorList>
    </citation>
    <scope>NUCLEOTIDE SEQUENCE [LARGE SCALE GENOMIC DNA]</scope>
</reference>
<proteinExistence type="predicted"/>
<evidence type="ECO:0000313" key="2">
    <source>
        <dbReference type="Proteomes" id="UP000268350"/>
    </source>
</evidence>
<keyword evidence="2" id="KW-1185">Reference proteome</keyword>
<dbReference type="EMBL" id="OUUW01000001">
    <property type="protein sequence ID" value="SPP72857.1"/>
    <property type="molecule type" value="Genomic_DNA"/>
</dbReference>
<organism evidence="1 2">
    <name type="scientific">Drosophila guanche</name>
    <name type="common">Fruit fly</name>
    <dbReference type="NCBI Taxonomy" id="7266"/>
    <lineage>
        <taxon>Eukaryota</taxon>
        <taxon>Metazoa</taxon>
        <taxon>Ecdysozoa</taxon>
        <taxon>Arthropoda</taxon>
        <taxon>Hexapoda</taxon>
        <taxon>Insecta</taxon>
        <taxon>Pterygota</taxon>
        <taxon>Neoptera</taxon>
        <taxon>Endopterygota</taxon>
        <taxon>Diptera</taxon>
        <taxon>Brachycera</taxon>
        <taxon>Muscomorpha</taxon>
        <taxon>Ephydroidea</taxon>
        <taxon>Drosophilidae</taxon>
        <taxon>Drosophila</taxon>
        <taxon>Sophophora</taxon>
    </lineage>
</organism>
<dbReference type="Proteomes" id="UP000268350">
    <property type="component" value="Unassembled WGS sequence"/>
</dbReference>
<dbReference type="OMA" id="YHRIPIE"/>
<gene>
    <name evidence="1" type="ORF">DGUA_6G000251</name>
</gene>